<dbReference type="Proteomes" id="UP001597419">
    <property type="component" value="Unassembled WGS sequence"/>
</dbReference>
<evidence type="ECO:0000313" key="1">
    <source>
        <dbReference type="EMBL" id="MFD2457452.1"/>
    </source>
</evidence>
<sequence>MLGKTLSHRALNRATLERQLLLRRVKLTALEAVEHLAGLQAQAPSPPYYALWTRLHGFRQEELSELLLSRAVARIVLMRGTVHLVSAADALAWRPVVQVVMDRDLVSNMQHARGIAHLDHAEVAAYARKLLAARPHTSAELGAELEARWPGVPRSSLTHIARGLLPLVQLPPRGVWGKSGQPRFQTADDWLGAPLDPRPSTERLIERYLAAFGPASVADAQTWMGVTRLGEVVDGMRSRLRVFRDPDGRELFDLPDTPLPDEDTSAPPRLLGPFDQTLLSYADRTRMISDAHRKRVITQNGLVKGTILVEGYVRGSWEITTARRTATLIVTPFERVAKRDVTALESAGARLLRWAEPDAESHEVHFAAVS</sequence>
<keyword evidence="2" id="KW-1185">Reference proteome</keyword>
<dbReference type="RefSeq" id="WP_345388774.1">
    <property type="nucleotide sequence ID" value="NZ_BAABHG010000003.1"/>
</dbReference>
<dbReference type="Pfam" id="PF06224">
    <property type="entry name" value="AlkZ-like"/>
    <property type="match status" value="1"/>
</dbReference>
<dbReference type="PANTHER" id="PTHR38479:SF2">
    <property type="entry name" value="WINGED HELIX DNA-BINDING DOMAIN-CONTAINING PROTEIN"/>
    <property type="match status" value="1"/>
</dbReference>
<evidence type="ECO:0000313" key="2">
    <source>
        <dbReference type="Proteomes" id="UP001597419"/>
    </source>
</evidence>
<accession>A0ABW5GAF0</accession>
<comment type="caution">
    <text evidence="1">The sequence shown here is derived from an EMBL/GenBank/DDBJ whole genome shotgun (WGS) entry which is preliminary data.</text>
</comment>
<keyword evidence="1" id="KW-0238">DNA-binding</keyword>
<name>A0ABW5GAF0_9PSEU</name>
<organism evidence="1 2">
    <name type="scientific">Amycolatopsis samaneae</name>
    <dbReference type="NCBI Taxonomy" id="664691"/>
    <lineage>
        <taxon>Bacteria</taxon>
        <taxon>Bacillati</taxon>
        <taxon>Actinomycetota</taxon>
        <taxon>Actinomycetes</taxon>
        <taxon>Pseudonocardiales</taxon>
        <taxon>Pseudonocardiaceae</taxon>
        <taxon>Amycolatopsis</taxon>
    </lineage>
</organism>
<dbReference type="PANTHER" id="PTHR38479">
    <property type="entry name" value="LMO0824 PROTEIN"/>
    <property type="match status" value="1"/>
</dbReference>
<protein>
    <submittedName>
        <fullName evidence="1">Winged helix DNA-binding domain-containing protein</fullName>
    </submittedName>
</protein>
<dbReference type="InterPro" id="IPR009351">
    <property type="entry name" value="AlkZ-like"/>
</dbReference>
<gene>
    <name evidence="1" type="ORF">ACFSYJ_02530</name>
</gene>
<proteinExistence type="predicted"/>
<reference evidence="2" key="1">
    <citation type="journal article" date="2019" name="Int. J. Syst. Evol. Microbiol.">
        <title>The Global Catalogue of Microorganisms (GCM) 10K type strain sequencing project: providing services to taxonomists for standard genome sequencing and annotation.</title>
        <authorList>
            <consortium name="The Broad Institute Genomics Platform"/>
            <consortium name="The Broad Institute Genome Sequencing Center for Infectious Disease"/>
            <person name="Wu L."/>
            <person name="Ma J."/>
        </authorList>
    </citation>
    <scope>NUCLEOTIDE SEQUENCE [LARGE SCALE GENOMIC DNA]</scope>
    <source>
        <strain evidence="2">CGMCC 4.7643</strain>
    </source>
</reference>
<dbReference type="EMBL" id="JBHUKU010000002">
    <property type="protein sequence ID" value="MFD2457452.1"/>
    <property type="molecule type" value="Genomic_DNA"/>
</dbReference>
<dbReference type="GO" id="GO:0003677">
    <property type="term" value="F:DNA binding"/>
    <property type="evidence" value="ECO:0007669"/>
    <property type="project" value="UniProtKB-KW"/>
</dbReference>